<evidence type="ECO:0000313" key="3">
    <source>
        <dbReference type="Proteomes" id="UP000887159"/>
    </source>
</evidence>
<protein>
    <submittedName>
        <fullName evidence="2">Uncharacterized protein</fullName>
    </submittedName>
</protein>
<keyword evidence="3" id="KW-1185">Reference proteome</keyword>
<evidence type="ECO:0000256" key="1">
    <source>
        <dbReference type="SAM" id="MobiDB-lite"/>
    </source>
</evidence>
<evidence type="ECO:0000313" key="2">
    <source>
        <dbReference type="EMBL" id="GFY00992.1"/>
    </source>
</evidence>
<gene>
    <name evidence="2" type="ORF">TNCV_1363981</name>
</gene>
<sequence>MLEGKGISFKKYQGERHRGTTDKRGPLIRSLPGSWSEPDRELKIGRKGTLAYKRSLDSGYGGPERKIRKGIGHRFDKRTVS</sequence>
<dbReference type="Proteomes" id="UP000887159">
    <property type="component" value="Unassembled WGS sequence"/>
</dbReference>
<accession>A0A8X6RSJ9</accession>
<feature type="region of interest" description="Disordered" evidence="1">
    <location>
        <begin position="1"/>
        <end position="40"/>
    </location>
</feature>
<proteinExistence type="predicted"/>
<organism evidence="2 3">
    <name type="scientific">Trichonephila clavipes</name>
    <name type="common">Golden silk orbweaver</name>
    <name type="synonym">Nephila clavipes</name>
    <dbReference type="NCBI Taxonomy" id="2585209"/>
    <lineage>
        <taxon>Eukaryota</taxon>
        <taxon>Metazoa</taxon>
        <taxon>Ecdysozoa</taxon>
        <taxon>Arthropoda</taxon>
        <taxon>Chelicerata</taxon>
        <taxon>Arachnida</taxon>
        <taxon>Araneae</taxon>
        <taxon>Araneomorphae</taxon>
        <taxon>Entelegynae</taxon>
        <taxon>Araneoidea</taxon>
        <taxon>Nephilidae</taxon>
        <taxon>Trichonephila</taxon>
    </lineage>
</organism>
<feature type="compositionally biased region" description="Basic and acidic residues" evidence="1">
    <location>
        <begin position="12"/>
        <end position="25"/>
    </location>
</feature>
<dbReference type="AlphaFoldDB" id="A0A8X6RSJ9"/>
<reference evidence="2" key="1">
    <citation type="submission" date="2020-08" db="EMBL/GenBank/DDBJ databases">
        <title>Multicomponent nature underlies the extraordinary mechanical properties of spider dragline silk.</title>
        <authorList>
            <person name="Kono N."/>
            <person name="Nakamura H."/>
            <person name="Mori M."/>
            <person name="Yoshida Y."/>
            <person name="Ohtoshi R."/>
            <person name="Malay A.D."/>
            <person name="Moran D.A.P."/>
            <person name="Tomita M."/>
            <person name="Numata K."/>
            <person name="Arakawa K."/>
        </authorList>
    </citation>
    <scope>NUCLEOTIDE SEQUENCE</scope>
</reference>
<comment type="caution">
    <text evidence="2">The sequence shown here is derived from an EMBL/GenBank/DDBJ whole genome shotgun (WGS) entry which is preliminary data.</text>
</comment>
<dbReference type="EMBL" id="BMAU01021224">
    <property type="protein sequence ID" value="GFY00992.1"/>
    <property type="molecule type" value="Genomic_DNA"/>
</dbReference>
<name>A0A8X6RSJ9_TRICX</name>
<feature type="region of interest" description="Disordered" evidence="1">
    <location>
        <begin position="55"/>
        <end position="81"/>
    </location>
</feature>